<dbReference type="Gramene" id="Jr01_18570_p1">
    <property type="protein sequence ID" value="cds.Jr01_18570_p1"/>
    <property type="gene ID" value="Jr01_18570"/>
</dbReference>
<evidence type="ECO:0000256" key="4">
    <source>
        <dbReference type="ARBA" id="ARBA00022723"/>
    </source>
</evidence>
<dbReference type="PROSITE" id="PS50142">
    <property type="entry name" value="RNASE_3_2"/>
    <property type="match status" value="1"/>
</dbReference>
<dbReference type="RefSeq" id="XP_018810083.1">
    <property type="nucleotide sequence ID" value="XM_018954538.2"/>
</dbReference>
<dbReference type="Gene3D" id="3.30.160.20">
    <property type="match status" value="1"/>
</dbReference>
<evidence type="ECO:0000256" key="2">
    <source>
        <dbReference type="ARBA" id="ARBA00001946"/>
    </source>
</evidence>
<dbReference type="SMART" id="SM00358">
    <property type="entry name" value="DSRM"/>
    <property type="match status" value="1"/>
</dbReference>
<dbReference type="SUPFAM" id="SSF54768">
    <property type="entry name" value="dsRNA-binding domain-like"/>
    <property type="match status" value="1"/>
</dbReference>
<dbReference type="FunCoup" id="A0A2I4DSF4">
    <property type="interactions" value="3"/>
</dbReference>
<dbReference type="Gene3D" id="1.10.1520.10">
    <property type="entry name" value="Ribonuclease III domain"/>
    <property type="match status" value="1"/>
</dbReference>
<dbReference type="GeneID" id="108983025"/>
<evidence type="ECO:0000256" key="7">
    <source>
        <dbReference type="ARBA" id="ARBA00022842"/>
    </source>
</evidence>
<dbReference type="Proteomes" id="UP000235220">
    <property type="component" value="Chromosome 1"/>
</dbReference>
<dbReference type="KEGG" id="jre:108983025"/>
<dbReference type="GO" id="GO:0003723">
    <property type="term" value="F:RNA binding"/>
    <property type="evidence" value="ECO:0000318"/>
    <property type="project" value="GO_Central"/>
</dbReference>
<dbReference type="PROSITE" id="PS00517">
    <property type="entry name" value="RNASE_3_1"/>
    <property type="match status" value="1"/>
</dbReference>
<keyword evidence="7" id="KW-0460">Magnesium</keyword>
<name>A0A2I4DSF4_JUGRE</name>
<dbReference type="SUPFAM" id="SSF69065">
    <property type="entry name" value="RNase III domain-like"/>
    <property type="match status" value="1"/>
</dbReference>
<protein>
    <submittedName>
        <fullName evidence="10">Ribonuclease 3-like protein 3</fullName>
    </submittedName>
</protein>
<dbReference type="PANTHER" id="PTHR14950:SF54">
    <property type="entry name" value="RNASE II-LIKE 1"/>
    <property type="match status" value="1"/>
</dbReference>
<dbReference type="GO" id="GO:0005737">
    <property type="term" value="C:cytoplasm"/>
    <property type="evidence" value="ECO:0000318"/>
    <property type="project" value="GO_Central"/>
</dbReference>
<keyword evidence="4" id="KW-0479">Metal-binding</keyword>
<dbReference type="InterPro" id="IPR036389">
    <property type="entry name" value="RNase_III_sf"/>
</dbReference>
<keyword evidence="3" id="KW-0540">Nuclease</keyword>
<dbReference type="GO" id="GO:0046872">
    <property type="term" value="F:metal ion binding"/>
    <property type="evidence" value="ECO:0007669"/>
    <property type="project" value="UniProtKB-KW"/>
</dbReference>
<evidence type="ECO:0000256" key="5">
    <source>
        <dbReference type="ARBA" id="ARBA00022759"/>
    </source>
</evidence>
<dbReference type="GO" id="GO:0030422">
    <property type="term" value="P:siRNA processing"/>
    <property type="evidence" value="ECO:0000318"/>
    <property type="project" value="GO_Central"/>
</dbReference>
<accession>A0A2I4DSF4</accession>
<evidence type="ECO:0000256" key="6">
    <source>
        <dbReference type="ARBA" id="ARBA00022801"/>
    </source>
</evidence>
<dbReference type="GO" id="GO:0005634">
    <property type="term" value="C:nucleus"/>
    <property type="evidence" value="ECO:0000318"/>
    <property type="project" value="GO_Central"/>
</dbReference>
<evidence type="ECO:0000256" key="8">
    <source>
        <dbReference type="ARBA" id="ARBA00022884"/>
    </source>
</evidence>
<dbReference type="Pfam" id="PF00035">
    <property type="entry name" value="dsrm"/>
    <property type="match status" value="1"/>
</dbReference>
<dbReference type="SMART" id="SM00535">
    <property type="entry name" value="RIBOc"/>
    <property type="match status" value="1"/>
</dbReference>
<keyword evidence="8" id="KW-0694">RNA-binding</keyword>
<comment type="cofactor">
    <cofactor evidence="2">
        <name>Mg(2+)</name>
        <dbReference type="ChEBI" id="CHEBI:18420"/>
    </cofactor>
</comment>
<organism evidence="9 10">
    <name type="scientific">Juglans regia</name>
    <name type="common">English walnut</name>
    <dbReference type="NCBI Taxonomy" id="51240"/>
    <lineage>
        <taxon>Eukaryota</taxon>
        <taxon>Viridiplantae</taxon>
        <taxon>Streptophyta</taxon>
        <taxon>Embryophyta</taxon>
        <taxon>Tracheophyta</taxon>
        <taxon>Spermatophyta</taxon>
        <taxon>Magnoliopsida</taxon>
        <taxon>eudicotyledons</taxon>
        <taxon>Gunneridae</taxon>
        <taxon>Pentapetalae</taxon>
        <taxon>rosids</taxon>
        <taxon>fabids</taxon>
        <taxon>Fagales</taxon>
        <taxon>Juglandaceae</taxon>
        <taxon>Juglans</taxon>
    </lineage>
</organism>
<keyword evidence="5" id="KW-0255">Endonuclease</keyword>
<dbReference type="InterPro" id="IPR000999">
    <property type="entry name" value="RNase_III_dom"/>
</dbReference>
<dbReference type="AlphaFoldDB" id="A0A2I4DSF4"/>
<sequence>MVQVVNRLASSSLSGLHAHRMPAMEGRQCEEDQQEETLQIQLQNLQRQEEEKPISNWPVEAEDQDNKSFQKEECLGRDLREVEEILGYNFENKSLLEQAFTHSSFSGDCNSYERLEYVGDAVLNLLFTKEHYFLYPDLPPGPLTRLRAANVDTEKLARTAIKHGLHRYLRHKKPLLMEQIQEFTVGISQYPLHSNGLIDAPKALADIVESSIGAVFIDSNSSMDTVWTVFKRLLEPIINPTTIGRHPVTELYELCQKRNMKVKFVDLWKEVTAFEVLIDDRQVGRGEYGLKKEIAHNRAAKNALENMGRILGDNYKDHIVEDR</sequence>
<dbReference type="CDD" id="cd00593">
    <property type="entry name" value="RIBOc"/>
    <property type="match status" value="1"/>
</dbReference>
<proteinExistence type="predicted"/>
<keyword evidence="6" id="KW-0378">Hydrolase</keyword>
<dbReference type="InterPro" id="IPR014720">
    <property type="entry name" value="dsRBD_dom"/>
</dbReference>
<dbReference type="OrthoDB" id="416741at2759"/>
<dbReference type="Pfam" id="PF00636">
    <property type="entry name" value="Ribonuclease_3"/>
    <property type="match status" value="1"/>
</dbReference>
<dbReference type="GO" id="GO:0004525">
    <property type="term" value="F:ribonuclease III activity"/>
    <property type="evidence" value="ECO:0000318"/>
    <property type="project" value="GO_Central"/>
</dbReference>
<evidence type="ECO:0000256" key="1">
    <source>
        <dbReference type="ARBA" id="ARBA00001936"/>
    </source>
</evidence>
<gene>
    <name evidence="10" type="primary">LOC108983025</name>
</gene>
<dbReference type="PANTHER" id="PTHR14950">
    <property type="entry name" value="DICER-RELATED"/>
    <property type="match status" value="1"/>
</dbReference>
<evidence type="ECO:0000256" key="3">
    <source>
        <dbReference type="ARBA" id="ARBA00022722"/>
    </source>
</evidence>
<dbReference type="STRING" id="51240.A0A2I4DSF4"/>
<evidence type="ECO:0000313" key="9">
    <source>
        <dbReference type="Proteomes" id="UP000235220"/>
    </source>
</evidence>
<reference evidence="10" key="1">
    <citation type="submission" date="2025-08" db="UniProtKB">
        <authorList>
            <consortium name="RefSeq"/>
        </authorList>
    </citation>
    <scope>IDENTIFICATION</scope>
    <source>
        <tissue evidence="10">Leaves</tissue>
    </source>
</reference>
<keyword evidence="9" id="KW-1185">Reference proteome</keyword>
<evidence type="ECO:0000313" key="10">
    <source>
        <dbReference type="RefSeq" id="XP_018810083.1"/>
    </source>
</evidence>
<comment type="cofactor">
    <cofactor evidence="1">
        <name>Mn(2+)</name>
        <dbReference type="ChEBI" id="CHEBI:29035"/>
    </cofactor>
</comment>
<dbReference type="FunFam" id="1.10.1520.10:FF:000004">
    <property type="entry name" value="Endoribonuclease dicer-like 1"/>
    <property type="match status" value="1"/>
</dbReference>